<dbReference type="GO" id="GO:0001671">
    <property type="term" value="F:ATPase activator activity"/>
    <property type="evidence" value="ECO:0007669"/>
    <property type="project" value="TreeGrafter"/>
</dbReference>
<protein>
    <submittedName>
        <fullName evidence="10">Uncharacterized protein</fullName>
    </submittedName>
</protein>
<feature type="compositionally biased region" description="Polar residues" evidence="6">
    <location>
        <begin position="301"/>
        <end position="312"/>
    </location>
</feature>
<evidence type="ECO:0000259" key="8">
    <source>
        <dbReference type="Pfam" id="PF05827"/>
    </source>
</evidence>
<dbReference type="PaxDb" id="8022-A0A060Y760"/>
<organism evidence="10 11">
    <name type="scientific">Oncorhynchus mykiss</name>
    <name type="common">Rainbow trout</name>
    <name type="synonym">Salmo gairdneri</name>
    <dbReference type="NCBI Taxonomy" id="8022"/>
    <lineage>
        <taxon>Eukaryota</taxon>
        <taxon>Metazoa</taxon>
        <taxon>Chordata</taxon>
        <taxon>Craniata</taxon>
        <taxon>Vertebrata</taxon>
        <taxon>Euteleostomi</taxon>
        <taxon>Actinopterygii</taxon>
        <taxon>Neopterygii</taxon>
        <taxon>Teleostei</taxon>
        <taxon>Protacanthopterygii</taxon>
        <taxon>Salmoniformes</taxon>
        <taxon>Salmonidae</taxon>
        <taxon>Salmoninae</taxon>
        <taxon>Oncorhynchus</taxon>
    </lineage>
</organism>
<dbReference type="InterPro" id="IPR008388">
    <property type="entry name" value="Ac45_acc_su"/>
</dbReference>
<dbReference type="InterPro" id="IPR046755">
    <property type="entry name" value="VAS1_LD"/>
</dbReference>
<comment type="similarity">
    <text evidence="2">Belongs to the vacuolar ATPase subunit S1 family.</text>
</comment>
<evidence type="ECO:0000256" key="5">
    <source>
        <dbReference type="ARBA" id="ARBA00023136"/>
    </source>
</evidence>
<reference evidence="10" key="2">
    <citation type="submission" date="2014-03" db="EMBL/GenBank/DDBJ databases">
        <authorList>
            <person name="Genoscope - CEA"/>
        </authorList>
    </citation>
    <scope>NUCLEOTIDE SEQUENCE</scope>
</reference>
<dbReference type="GO" id="GO:0033176">
    <property type="term" value="C:proton-transporting V-type ATPase complex"/>
    <property type="evidence" value="ECO:0007669"/>
    <property type="project" value="TreeGrafter"/>
</dbReference>
<dbReference type="GO" id="GO:0098588">
    <property type="term" value="C:bounding membrane of organelle"/>
    <property type="evidence" value="ECO:0007669"/>
    <property type="project" value="UniProtKB-ARBA"/>
</dbReference>
<feature type="transmembrane region" description="Helical" evidence="7">
    <location>
        <begin position="223"/>
        <end position="246"/>
    </location>
</feature>
<evidence type="ECO:0000256" key="2">
    <source>
        <dbReference type="ARBA" id="ARBA00009037"/>
    </source>
</evidence>
<evidence type="ECO:0000256" key="4">
    <source>
        <dbReference type="ARBA" id="ARBA00022989"/>
    </source>
</evidence>
<gene>
    <name evidence="10" type="ORF">GSONMT00025328001</name>
</gene>
<feature type="region of interest" description="Disordered" evidence="6">
    <location>
        <begin position="288"/>
        <end position="388"/>
    </location>
</feature>
<dbReference type="AlphaFoldDB" id="A0A060Y760"/>
<dbReference type="GO" id="GO:0030659">
    <property type="term" value="C:cytoplasmic vesicle membrane"/>
    <property type="evidence" value="ECO:0007669"/>
    <property type="project" value="UniProtKB-ARBA"/>
</dbReference>
<dbReference type="PANTHER" id="PTHR12471">
    <property type="entry name" value="VACUOLAR ATP SYNTHASE SUBUNIT S1"/>
    <property type="match status" value="1"/>
</dbReference>
<dbReference type="InterPro" id="IPR046756">
    <property type="entry name" value="VAS1/VOA1_TM"/>
</dbReference>
<keyword evidence="5 7" id="KW-0472">Membrane</keyword>
<dbReference type="Pfam" id="PF20520">
    <property type="entry name" value="Ac45-VOA1_TM"/>
    <property type="match status" value="1"/>
</dbReference>
<dbReference type="GO" id="GO:0030641">
    <property type="term" value="P:regulation of cellular pH"/>
    <property type="evidence" value="ECO:0007669"/>
    <property type="project" value="TreeGrafter"/>
</dbReference>
<dbReference type="Gene3D" id="2.40.160.110">
    <property type="match status" value="1"/>
</dbReference>
<keyword evidence="4 7" id="KW-1133">Transmembrane helix</keyword>
<dbReference type="Proteomes" id="UP000193380">
    <property type="component" value="Unassembled WGS sequence"/>
</dbReference>
<evidence type="ECO:0000313" key="11">
    <source>
        <dbReference type="Proteomes" id="UP000193380"/>
    </source>
</evidence>
<evidence type="ECO:0000256" key="3">
    <source>
        <dbReference type="ARBA" id="ARBA00022692"/>
    </source>
</evidence>
<dbReference type="GO" id="GO:0012505">
    <property type="term" value="C:endomembrane system"/>
    <property type="evidence" value="ECO:0007669"/>
    <property type="project" value="UniProtKB-ARBA"/>
</dbReference>
<sequence>MSLETQGYVPTKETPLRRLLKLHGWHLLNQHGHGKGKRKLLQSPIHGPYSPLSVAYNGKTCILFKAKRLAIRYQNHTFVDLTERTFGPNAPVDTKGSICTKEKATLSLKFGDVEDLRGLVIRLQMSNIFYESAGQNWFTLDSVHIHYNWTHEATFNASEVYAPATSSYHCQHVSSQHKYDTLLVPSSHTDTSANWHITFTDFQIQAFNVMSDKFASASDCANFLTPAILMGLVTSLILLLVLAYALHMVVHLKHIDRYEEQKAMVYFPRRLSKALECRASQQCELPDKNCLNNGHNGGSSGQVLNNGYYNNRQWKEPPSPHSSHRNCDNGRVLNNGYDNNRQWKEPPSPHSSHRNCDNGRVLNNGYYNNRQWKEPPSPRQRHRNCDNG</sequence>
<reference evidence="10" key="1">
    <citation type="journal article" date="2014" name="Nat. Commun.">
        <title>The rainbow trout genome provides novel insights into evolution after whole-genome duplication in vertebrates.</title>
        <authorList>
            <person name="Berthelot C."/>
            <person name="Brunet F."/>
            <person name="Chalopin D."/>
            <person name="Juanchich A."/>
            <person name="Bernard M."/>
            <person name="Noel B."/>
            <person name="Bento P."/>
            <person name="Da Silva C."/>
            <person name="Labadie K."/>
            <person name="Alberti A."/>
            <person name="Aury J.M."/>
            <person name="Louis A."/>
            <person name="Dehais P."/>
            <person name="Bardou P."/>
            <person name="Montfort J."/>
            <person name="Klopp C."/>
            <person name="Cabau C."/>
            <person name="Gaspin C."/>
            <person name="Thorgaard G.H."/>
            <person name="Boussaha M."/>
            <person name="Quillet E."/>
            <person name="Guyomard R."/>
            <person name="Galiana D."/>
            <person name="Bobe J."/>
            <person name="Volff J.N."/>
            <person name="Genet C."/>
            <person name="Wincker P."/>
            <person name="Jaillon O."/>
            <person name="Roest Crollius H."/>
            <person name="Guiguen Y."/>
        </authorList>
    </citation>
    <scope>NUCLEOTIDE SEQUENCE [LARGE SCALE GENOMIC DNA]</scope>
</reference>
<feature type="domain" description="V-type proton ATPase subunit S1/VOA1 transmembrane" evidence="9">
    <location>
        <begin position="223"/>
        <end position="259"/>
    </location>
</feature>
<accession>A0A060Y760</accession>
<feature type="domain" description="V-type proton ATPase subunit S1 luminal" evidence="8">
    <location>
        <begin position="59"/>
        <end position="207"/>
    </location>
</feature>
<keyword evidence="3 7" id="KW-0812">Transmembrane</keyword>
<dbReference type="Pfam" id="PF05827">
    <property type="entry name" value="VAS1_LD"/>
    <property type="match status" value="1"/>
</dbReference>
<evidence type="ECO:0000256" key="7">
    <source>
        <dbReference type="SAM" id="Phobius"/>
    </source>
</evidence>
<evidence type="ECO:0000256" key="6">
    <source>
        <dbReference type="SAM" id="MobiDB-lite"/>
    </source>
</evidence>
<evidence type="ECO:0000256" key="1">
    <source>
        <dbReference type="ARBA" id="ARBA00004167"/>
    </source>
</evidence>
<proteinExistence type="inferred from homology"/>
<feature type="non-terminal residue" evidence="10">
    <location>
        <position position="388"/>
    </location>
</feature>
<name>A0A060Y760_ONCMY</name>
<dbReference type="EMBL" id="FR908110">
    <property type="protein sequence ID" value="CDQ87723.1"/>
    <property type="molecule type" value="Genomic_DNA"/>
</dbReference>
<dbReference type="STRING" id="8022.A0A060Y760"/>
<dbReference type="PANTHER" id="PTHR12471:SF3">
    <property type="entry name" value="ATPASE, H+ TRANSPORTING, LYSOSOMAL ACCESSORY PROTEIN 1-LIKE"/>
    <property type="match status" value="1"/>
</dbReference>
<evidence type="ECO:0000313" key="10">
    <source>
        <dbReference type="EMBL" id="CDQ87723.1"/>
    </source>
</evidence>
<comment type="subcellular location">
    <subcellularLocation>
        <location evidence="1">Membrane</location>
        <topology evidence="1">Single-pass membrane protein</topology>
    </subcellularLocation>
</comment>
<evidence type="ECO:0000259" key="9">
    <source>
        <dbReference type="Pfam" id="PF20520"/>
    </source>
</evidence>
<dbReference type="FunFam" id="2.40.160.110:FF:000003">
    <property type="entry name" value="ATPase H+ transporting accessory protein 1"/>
    <property type="match status" value="1"/>
</dbReference>